<keyword evidence="6" id="KW-1185">Reference proteome</keyword>
<evidence type="ECO:0000256" key="3">
    <source>
        <dbReference type="ARBA" id="ARBA00022475"/>
    </source>
</evidence>
<feature type="transmembrane region" description="Helical" evidence="4">
    <location>
        <begin position="71"/>
        <end position="90"/>
    </location>
</feature>
<keyword evidence="4" id="KW-0472">Membrane</keyword>
<gene>
    <name evidence="5" type="ORF">LMG27952_02628</name>
</gene>
<reference evidence="5 6" key="1">
    <citation type="submission" date="2020-10" db="EMBL/GenBank/DDBJ databases">
        <authorList>
            <person name="Peeters C."/>
        </authorList>
    </citation>
    <scope>NUCLEOTIDE SEQUENCE [LARGE SCALE GENOMIC DNA]</scope>
    <source>
        <strain evidence="5 6">LMG 27952</strain>
    </source>
</reference>
<feature type="transmembrane region" description="Helical" evidence="4">
    <location>
        <begin position="36"/>
        <end position="59"/>
    </location>
</feature>
<sequence>MKVVLIPLFGLVTGTTTVICTGQVYSFFFLSHTPRVGAGLAGIYVAIAPSLSIPFFWLFGRLSDRFGRRSVMLSGYLLGALTYFVVFHGLTHCAGPALETAIERAPVTATLAPVRSSSTSSGADDFLAIAMSPRLCSCSAACPFVR</sequence>
<evidence type="ECO:0000313" key="5">
    <source>
        <dbReference type="EMBL" id="CAD6531847.1"/>
    </source>
</evidence>
<keyword evidence="4" id="KW-0812">Transmembrane</keyword>
<organism evidence="5 6">
    <name type="scientific">Paraburkholderia hiiakae</name>
    <dbReference type="NCBI Taxonomy" id="1081782"/>
    <lineage>
        <taxon>Bacteria</taxon>
        <taxon>Pseudomonadati</taxon>
        <taxon>Pseudomonadota</taxon>
        <taxon>Betaproteobacteria</taxon>
        <taxon>Burkholderiales</taxon>
        <taxon>Burkholderiaceae</taxon>
        <taxon>Paraburkholderia</taxon>
    </lineage>
</organism>
<dbReference type="RefSeq" id="WP_201696340.1">
    <property type="nucleotide sequence ID" value="NZ_CAJHCQ010000005.1"/>
</dbReference>
<dbReference type="PANTHER" id="PTHR43045:SF7">
    <property type="entry name" value="MAJOR FACILITATOR SUPERFAMILY TRANSPORTER"/>
    <property type="match status" value="1"/>
</dbReference>
<keyword evidence="4" id="KW-1133">Transmembrane helix</keyword>
<dbReference type="PANTHER" id="PTHR43045">
    <property type="entry name" value="SHIKIMATE TRANSPORTER"/>
    <property type="match status" value="1"/>
</dbReference>
<evidence type="ECO:0000256" key="2">
    <source>
        <dbReference type="ARBA" id="ARBA00022448"/>
    </source>
</evidence>
<evidence type="ECO:0000256" key="4">
    <source>
        <dbReference type="SAM" id="Phobius"/>
    </source>
</evidence>
<name>A0ABM8NLM8_9BURK</name>
<keyword evidence="3" id="KW-1003">Cell membrane</keyword>
<evidence type="ECO:0000256" key="1">
    <source>
        <dbReference type="ARBA" id="ARBA00004651"/>
    </source>
</evidence>
<dbReference type="SUPFAM" id="SSF103473">
    <property type="entry name" value="MFS general substrate transporter"/>
    <property type="match status" value="1"/>
</dbReference>
<comment type="subcellular location">
    <subcellularLocation>
        <location evidence="1">Cell membrane</location>
        <topology evidence="1">Multi-pass membrane protein</topology>
    </subcellularLocation>
</comment>
<proteinExistence type="predicted"/>
<dbReference type="InterPro" id="IPR036259">
    <property type="entry name" value="MFS_trans_sf"/>
</dbReference>
<protein>
    <recommendedName>
        <fullName evidence="7">MFS transporter</fullName>
    </recommendedName>
</protein>
<evidence type="ECO:0008006" key="7">
    <source>
        <dbReference type="Google" id="ProtNLM"/>
    </source>
</evidence>
<accession>A0ABM8NLM8</accession>
<dbReference type="EMBL" id="CAJHCQ010000005">
    <property type="protein sequence ID" value="CAD6531847.1"/>
    <property type="molecule type" value="Genomic_DNA"/>
</dbReference>
<dbReference type="Gene3D" id="1.20.1250.20">
    <property type="entry name" value="MFS general substrate transporter like domains"/>
    <property type="match status" value="1"/>
</dbReference>
<comment type="caution">
    <text evidence="5">The sequence shown here is derived from an EMBL/GenBank/DDBJ whole genome shotgun (WGS) entry which is preliminary data.</text>
</comment>
<keyword evidence="2" id="KW-0813">Transport</keyword>
<evidence type="ECO:0000313" key="6">
    <source>
        <dbReference type="Proteomes" id="UP000656319"/>
    </source>
</evidence>
<dbReference type="Proteomes" id="UP000656319">
    <property type="component" value="Unassembled WGS sequence"/>
</dbReference>